<reference evidence="1 2" key="1">
    <citation type="journal article" date="2021" name="Nat. Commun.">
        <title>Incipient diploidization of the medicinal plant Perilla within 10,000 years.</title>
        <authorList>
            <person name="Zhang Y."/>
            <person name="Shen Q."/>
            <person name="Leng L."/>
            <person name="Zhang D."/>
            <person name="Chen S."/>
            <person name="Shi Y."/>
            <person name="Ning Z."/>
            <person name="Chen S."/>
        </authorList>
    </citation>
    <scope>NUCLEOTIDE SEQUENCE [LARGE SCALE GENOMIC DNA]</scope>
    <source>
        <strain evidence="2">cv. PC099</strain>
    </source>
</reference>
<proteinExistence type="predicted"/>
<dbReference type="Proteomes" id="UP001190926">
    <property type="component" value="Unassembled WGS sequence"/>
</dbReference>
<gene>
    <name evidence="1" type="ORF">C2S53_000617</name>
</gene>
<comment type="caution">
    <text evidence="1">The sequence shown here is derived from an EMBL/GenBank/DDBJ whole genome shotgun (WGS) entry which is preliminary data.</text>
</comment>
<organism evidence="1 2">
    <name type="scientific">Perilla frutescens var. hirtella</name>
    <name type="common">Perilla citriodora</name>
    <name type="synonym">Perilla setoyensis</name>
    <dbReference type="NCBI Taxonomy" id="608512"/>
    <lineage>
        <taxon>Eukaryota</taxon>
        <taxon>Viridiplantae</taxon>
        <taxon>Streptophyta</taxon>
        <taxon>Embryophyta</taxon>
        <taxon>Tracheophyta</taxon>
        <taxon>Spermatophyta</taxon>
        <taxon>Magnoliopsida</taxon>
        <taxon>eudicotyledons</taxon>
        <taxon>Gunneridae</taxon>
        <taxon>Pentapetalae</taxon>
        <taxon>asterids</taxon>
        <taxon>lamiids</taxon>
        <taxon>Lamiales</taxon>
        <taxon>Lamiaceae</taxon>
        <taxon>Nepetoideae</taxon>
        <taxon>Elsholtzieae</taxon>
        <taxon>Perilla</taxon>
    </lineage>
</organism>
<name>A0AAD4IQA9_PERFH</name>
<evidence type="ECO:0000313" key="2">
    <source>
        <dbReference type="Proteomes" id="UP001190926"/>
    </source>
</evidence>
<dbReference type="EMBL" id="SDAM02029499">
    <property type="protein sequence ID" value="KAH6756849.1"/>
    <property type="molecule type" value="Genomic_DNA"/>
</dbReference>
<protein>
    <submittedName>
        <fullName evidence="1">NF-X1-type zinc finger protein NFXL2</fullName>
    </submittedName>
</protein>
<accession>A0AAD4IQA9</accession>
<sequence length="124" mass="13922">MPALCQLPGLKHAAIISLMRQQKMEMFMVPCGTETEQNPPKCPKPCPVAPLCRHAPNCKPHRCNYGACPLCGNHYCMYVCHPLKEHSSRIDESCEVCNLLCEKEVSELYALMPKDMSSQFLPIS</sequence>
<dbReference type="AlphaFoldDB" id="A0AAD4IQA9"/>
<evidence type="ECO:0000313" key="1">
    <source>
        <dbReference type="EMBL" id="KAH6756849.1"/>
    </source>
</evidence>
<keyword evidence="2" id="KW-1185">Reference proteome</keyword>